<organism evidence="6 7">
    <name type="scientific">Anaerorhabdus furcosa</name>
    <dbReference type="NCBI Taxonomy" id="118967"/>
    <lineage>
        <taxon>Bacteria</taxon>
        <taxon>Bacillati</taxon>
        <taxon>Bacillota</taxon>
        <taxon>Erysipelotrichia</taxon>
        <taxon>Erysipelotrichales</taxon>
        <taxon>Erysipelotrichaceae</taxon>
        <taxon>Anaerorhabdus</taxon>
    </lineage>
</organism>
<evidence type="ECO:0000259" key="5">
    <source>
        <dbReference type="Pfam" id="PF04073"/>
    </source>
</evidence>
<dbReference type="PANTHER" id="PTHR30411:SF0">
    <property type="entry name" value="CYS-TRNA(PRO)_CYS-TRNA(CYS) DEACYLASE YBAK"/>
    <property type="match status" value="1"/>
</dbReference>
<dbReference type="InterPro" id="IPR004369">
    <property type="entry name" value="Prolyl-tRNA_editing_YbaK/EbsC"/>
</dbReference>
<accession>A0A1T4PTR0</accession>
<name>A0A1T4PTR0_9FIRM</name>
<keyword evidence="2 4" id="KW-0648">Protein biosynthesis</keyword>
<dbReference type="GO" id="GO:0016829">
    <property type="term" value="F:lyase activity"/>
    <property type="evidence" value="ECO:0007669"/>
    <property type="project" value="UniProtKB-KW"/>
</dbReference>
<dbReference type="SUPFAM" id="SSF55826">
    <property type="entry name" value="YbaK/ProRS associated domain"/>
    <property type="match status" value="1"/>
</dbReference>
<keyword evidence="7" id="KW-1185">Reference proteome</keyword>
<dbReference type="NCBIfam" id="TIGR00011">
    <property type="entry name" value="YbaK_EbsC"/>
    <property type="match status" value="1"/>
</dbReference>
<dbReference type="RefSeq" id="WP_078712551.1">
    <property type="nucleotide sequence ID" value="NZ_FUWY01000007.1"/>
</dbReference>
<evidence type="ECO:0000256" key="2">
    <source>
        <dbReference type="ARBA" id="ARBA00022917"/>
    </source>
</evidence>
<dbReference type="EMBL" id="FUWY01000007">
    <property type="protein sequence ID" value="SJZ94912.1"/>
    <property type="molecule type" value="Genomic_DNA"/>
</dbReference>
<sequence length="161" mass="18131">MAKGIEKTNAIRILDKSKMKYEIHTFQDDIALSGVEVANLLHQDPSHVFKTLVTIGKSNQHYVFVIPSSCELDLKKAAKIVDEKYIEMIKSKELLPLTGYIHGGCSPIGMKKYFKTTIHESAKDFDTIYFSGGKIGYQIEMNVMDLGKVIQINFGDVVEKE</sequence>
<protein>
    <recommendedName>
        <fullName evidence="4">Cys-tRNA(Pro)/Cys-tRNA(Cys) deacylase</fullName>
        <ecNumber evidence="4">4.2.-.-</ecNumber>
    </recommendedName>
</protein>
<reference evidence="7" key="1">
    <citation type="submission" date="2017-02" db="EMBL/GenBank/DDBJ databases">
        <authorList>
            <person name="Varghese N."/>
            <person name="Submissions S."/>
        </authorList>
    </citation>
    <scope>NUCLEOTIDE SEQUENCE [LARGE SCALE GENOMIC DNA]</scope>
    <source>
        <strain evidence="7">ATCC 25662</strain>
    </source>
</reference>
<dbReference type="Proteomes" id="UP000243297">
    <property type="component" value="Unassembled WGS sequence"/>
</dbReference>
<dbReference type="STRING" id="118967.SAMN02745191_2155"/>
<dbReference type="GO" id="GO:0002161">
    <property type="term" value="F:aminoacyl-tRNA deacylase activity"/>
    <property type="evidence" value="ECO:0007669"/>
    <property type="project" value="InterPro"/>
</dbReference>
<dbReference type="OrthoDB" id="9809296at2"/>
<evidence type="ECO:0000256" key="1">
    <source>
        <dbReference type="ARBA" id="ARBA00009798"/>
    </source>
</evidence>
<evidence type="ECO:0000256" key="4">
    <source>
        <dbReference type="PIRNR" id="PIRNR006181"/>
    </source>
</evidence>
<evidence type="ECO:0000313" key="6">
    <source>
        <dbReference type="EMBL" id="SJZ94912.1"/>
    </source>
</evidence>
<dbReference type="Gene3D" id="3.90.960.10">
    <property type="entry name" value="YbaK/aminoacyl-tRNA synthetase-associated domain"/>
    <property type="match status" value="1"/>
</dbReference>
<dbReference type="Pfam" id="PF04073">
    <property type="entry name" value="tRNA_edit"/>
    <property type="match status" value="1"/>
</dbReference>
<dbReference type="GO" id="GO:0006412">
    <property type="term" value="P:translation"/>
    <property type="evidence" value="ECO:0007669"/>
    <property type="project" value="UniProtKB-KW"/>
</dbReference>
<feature type="domain" description="YbaK/aminoacyl-tRNA synthetase-associated" evidence="5">
    <location>
        <begin position="36"/>
        <end position="146"/>
    </location>
</feature>
<dbReference type="InterPro" id="IPR007214">
    <property type="entry name" value="YbaK/aa-tRNA-synth-assoc-dom"/>
</dbReference>
<comment type="similarity">
    <text evidence="1 4">Belongs to the prolyl-tRNA editing family. YbaK/EbsC subfamily.</text>
</comment>
<dbReference type="PANTHER" id="PTHR30411">
    <property type="entry name" value="CYTOPLASMIC PROTEIN"/>
    <property type="match status" value="1"/>
</dbReference>
<proteinExistence type="inferred from homology"/>
<gene>
    <name evidence="6" type="ORF">SAMN02745191_2155</name>
</gene>
<evidence type="ECO:0000256" key="3">
    <source>
        <dbReference type="ARBA" id="ARBA00023239"/>
    </source>
</evidence>
<dbReference type="CDD" id="cd00002">
    <property type="entry name" value="YbaK_deacylase"/>
    <property type="match status" value="1"/>
</dbReference>
<dbReference type="AlphaFoldDB" id="A0A1T4PTR0"/>
<keyword evidence="3 4" id="KW-0456">Lyase</keyword>
<dbReference type="EC" id="4.2.-.-" evidence="4"/>
<dbReference type="InterPro" id="IPR036754">
    <property type="entry name" value="YbaK/aa-tRNA-synt-asso_dom_sf"/>
</dbReference>
<dbReference type="PIRSF" id="PIRSF006181">
    <property type="entry name" value="EbsC_YbaK"/>
    <property type="match status" value="1"/>
</dbReference>
<evidence type="ECO:0000313" key="7">
    <source>
        <dbReference type="Proteomes" id="UP000243297"/>
    </source>
</evidence>